<dbReference type="Proteomes" id="UP000813444">
    <property type="component" value="Unassembled WGS sequence"/>
</dbReference>
<dbReference type="Pfam" id="PF11807">
    <property type="entry name" value="UstYa"/>
    <property type="match status" value="1"/>
</dbReference>
<proteinExistence type="inferred from homology"/>
<protein>
    <submittedName>
        <fullName evidence="3">Uncharacterized protein</fullName>
    </submittedName>
</protein>
<reference evidence="3" key="1">
    <citation type="journal article" date="2021" name="Nat. Commun.">
        <title>Genetic determinants of endophytism in the Arabidopsis root mycobiome.</title>
        <authorList>
            <person name="Mesny F."/>
            <person name="Miyauchi S."/>
            <person name="Thiergart T."/>
            <person name="Pickel B."/>
            <person name="Atanasova L."/>
            <person name="Karlsson M."/>
            <person name="Huettel B."/>
            <person name="Barry K.W."/>
            <person name="Haridas S."/>
            <person name="Chen C."/>
            <person name="Bauer D."/>
            <person name="Andreopoulos W."/>
            <person name="Pangilinan J."/>
            <person name="LaButti K."/>
            <person name="Riley R."/>
            <person name="Lipzen A."/>
            <person name="Clum A."/>
            <person name="Drula E."/>
            <person name="Henrissat B."/>
            <person name="Kohler A."/>
            <person name="Grigoriev I.V."/>
            <person name="Martin F.M."/>
            <person name="Hacquard S."/>
        </authorList>
    </citation>
    <scope>NUCLEOTIDE SEQUENCE</scope>
    <source>
        <strain evidence="3">MPI-CAGE-CH-0235</strain>
    </source>
</reference>
<evidence type="ECO:0000313" key="3">
    <source>
        <dbReference type="EMBL" id="KAH7324811.1"/>
    </source>
</evidence>
<dbReference type="AlphaFoldDB" id="A0A8K0WU15"/>
<dbReference type="InterPro" id="IPR021765">
    <property type="entry name" value="UstYa-like"/>
</dbReference>
<gene>
    <name evidence="3" type="ORF">B0I35DRAFT_458478</name>
</gene>
<feature type="transmembrane region" description="Helical" evidence="2">
    <location>
        <begin position="41"/>
        <end position="64"/>
    </location>
</feature>
<dbReference type="PANTHER" id="PTHR33365:SF6">
    <property type="entry name" value="OXIDASE USTYA"/>
    <property type="match status" value="1"/>
</dbReference>
<comment type="similarity">
    <text evidence="1">Belongs to the ustYa family.</text>
</comment>
<dbReference type="EMBL" id="JAGPNK010000003">
    <property type="protein sequence ID" value="KAH7324811.1"/>
    <property type="molecule type" value="Genomic_DNA"/>
</dbReference>
<dbReference type="OrthoDB" id="3687641at2759"/>
<evidence type="ECO:0000256" key="2">
    <source>
        <dbReference type="SAM" id="Phobius"/>
    </source>
</evidence>
<dbReference type="PANTHER" id="PTHR33365">
    <property type="entry name" value="YALI0B05434P"/>
    <property type="match status" value="1"/>
</dbReference>
<dbReference type="GO" id="GO:0043386">
    <property type="term" value="P:mycotoxin biosynthetic process"/>
    <property type="evidence" value="ECO:0007669"/>
    <property type="project" value="InterPro"/>
</dbReference>
<name>A0A8K0WU15_9HYPO</name>
<keyword evidence="2" id="KW-1133">Transmembrane helix</keyword>
<accession>A0A8K0WU15</accession>
<comment type="caution">
    <text evidence="3">The sequence shown here is derived from an EMBL/GenBank/DDBJ whole genome shotgun (WGS) entry which is preliminary data.</text>
</comment>
<keyword evidence="2" id="KW-0812">Transmembrane</keyword>
<keyword evidence="4" id="KW-1185">Reference proteome</keyword>
<evidence type="ECO:0000256" key="1">
    <source>
        <dbReference type="ARBA" id="ARBA00035112"/>
    </source>
</evidence>
<keyword evidence="2" id="KW-0472">Membrane</keyword>
<evidence type="ECO:0000313" key="4">
    <source>
        <dbReference type="Proteomes" id="UP000813444"/>
    </source>
</evidence>
<sequence length="293" mass="33715">MSLSVDSTERREALLAEYRDDESFDEKRVLRLRSSPTRFNLFNWLVIGLLSLSLVLNTTQFFYYSRPVVCAPASYKEPPSKYAHISRDSKEPYVYITEFGTPNVTVQDKAWMSIDDDLALVALSDEFASAHDLRKAQRFPWDQTKGLYILHGIHNMHCLKNIYIALREYQRGEEQSRSWQHISHCLDVLRRQILCDADDTPRATDRRAEIVAGLGQYRMCRSWDALEEFAKKHTACYKRPNGVEWDGPKKLDRFKHCPPGSGYVVTDDYVPTDEIQVGLPPENVGYVPEGGSN</sequence>
<organism evidence="3 4">
    <name type="scientific">Stachybotrys elegans</name>
    <dbReference type="NCBI Taxonomy" id="80388"/>
    <lineage>
        <taxon>Eukaryota</taxon>
        <taxon>Fungi</taxon>
        <taxon>Dikarya</taxon>
        <taxon>Ascomycota</taxon>
        <taxon>Pezizomycotina</taxon>
        <taxon>Sordariomycetes</taxon>
        <taxon>Hypocreomycetidae</taxon>
        <taxon>Hypocreales</taxon>
        <taxon>Stachybotryaceae</taxon>
        <taxon>Stachybotrys</taxon>
    </lineage>
</organism>